<protein>
    <submittedName>
        <fullName evidence="1">Uncharacterized protein</fullName>
    </submittedName>
</protein>
<evidence type="ECO:0000313" key="1">
    <source>
        <dbReference type="EMBL" id="QHT29293.1"/>
    </source>
</evidence>
<accession>A0A6C0ELH4</accession>
<name>A0A6C0ELH4_9ZZZZ</name>
<dbReference type="EMBL" id="MN738876">
    <property type="protein sequence ID" value="QHT29293.1"/>
    <property type="molecule type" value="Genomic_DNA"/>
</dbReference>
<proteinExistence type="predicted"/>
<sequence>MSTTDFSIYVDTYLANIINDLASQIESAGVNFDSLATISDPQDNDELLIYDVSVSTNKKITKAALIQQSALIESLNSLSLTGGEMIYAASSSAFAKTDVTQAYGRSLLTNTSASTTRSSLGLVIGTDVQAYNSNLDSLSSATISSFSLTSLLPNTSAANLATLISAVTYDSSTVDRLTTWQNISGKLQSTDVTVSAGAMSGVTSINTSLTSTIMSQLGNIGLTTINSTQWGYLGATDQSCTTTADVTYNSLNLTTTITAAGGVFSANVNMSSNNIINVANPINAGDAANKTYVDSVAGAGSVPAEAARLGTTANLAGWTYNNVGGASGRGSLTAGSNGAVSIDGVAVVVADRILVKDQTTALQNGIYEVQATGDVSNPGIFERTTDFYPGVDPITRGLFLLITDGTINISDGYILVDTVTTVGVDPVNWTQYSATPTAGNGLTLSGGTLNVNTVGTTGNIYVNGSNQVDCLVLEAVR</sequence>
<organism evidence="1">
    <name type="scientific">viral metagenome</name>
    <dbReference type="NCBI Taxonomy" id="1070528"/>
    <lineage>
        <taxon>unclassified sequences</taxon>
        <taxon>metagenomes</taxon>
        <taxon>organismal metagenomes</taxon>
    </lineage>
</organism>
<dbReference type="AlphaFoldDB" id="A0A6C0ELH4"/>
<reference evidence="1" key="1">
    <citation type="journal article" date="2020" name="Nature">
        <title>Giant virus diversity and host interactions through global metagenomics.</title>
        <authorList>
            <person name="Schulz F."/>
            <person name="Roux S."/>
            <person name="Paez-Espino D."/>
            <person name="Jungbluth S."/>
            <person name="Walsh D.A."/>
            <person name="Denef V.J."/>
            <person name="McMahon K.D."/>
            <person name="Konstantinidis K.T."/>
            <person name="Eloe-Fadrosh E.A."/>
            <person name="Kyrpides N.C."/>
            <person name="Woyke T."/>
        </authorList>
    </citation>
    <scope>NUCLEOTIDE SEQUENCE</scope>
    <source>
        <strain evidence="1">GVMAG-M-3300005589-24</strain>
    </source>
</reference>